<dbReference type="PATRIC" id="fig|700597.3.peg.5978"/>
<evidence type="ECO:0000313" key="2">
    <source>
        <dbReference type="EMBL" id="EGX55907.1"/>
    </source>
</evidence>
<dbReference type="Proteomes" id="UP000004217">
    <property type="component" value="Unassembled WGS sequence"/>
</dbReference>
<sequence length="95" mass="9779">MHEAFEAFEVNLRERGLPGASVAVSGSGERVVHQYGGGTGAARTPAPAPAPAPGNATRWSHMVHDHGPTVRCAHVLADRARSTAGSSRDAGLPDT</sequence>
<evidence type="ECO:0000256" key="1">
    <source>
        <dbReference type="SAM" id="MobiDB-lite"/>
    </source>
</evidence>
<organism evidence="2 3">
    <name type="scientific">Streptomyces zinciresistens K42</name>
    <dbReference type="NCBI Taxonomy" id="700597"/>
    <lineage>
        <taxon>Bacteria</taxon>
        <taxon>Bacillati</taxon>
        <taxon>Actinomycetota</taxon>
        <taxon>Actinomycetes</taxon>
        <taxon>Kitasatosporales</taxon>
        <taxon>Streptomycetaceae</taxon>
        <taxon>Streptomyces</taxon>
    </lineage>
</organism>
<name>G2GKQ8_9ACTN</name>
<dbReference type="EMBL" id="AGBF01000184">
    <property type="protein sequence ID" value="EGX55907.1"/>
    <property type="molecule type" value="Genomic_DNA"/>
</dbReference>
<accession>G2GKQ8</accession>
<feature type="region of interest" description="Disordered" evidence="1">
    <location>
        <begin position="35"/>
        <end position="57"/>
    </location>
</feature>
<dbReference type="RefSeq" id="WP_007502386.1">
    <property type="nucleotide sequence ID" value="NZ_AGBF01000184.1"/>
</dbReference>
<evidence type="ECO:0000313" key="3">
    <source>
        <dbReference type="Proteomes" id="UP000004217"/>
    </source>
</evidence>
<protein>
    <submittedName>
        <fullName evidence="2">Uncharacterized protein</fullName>
    </submittedName>
</protein>
<proteinExistence type="predicted"/>
<gene>
    <name evidence="2" type="ORF">SZN_30507</name>
</gene>
<keyword evidence="3" id="KW-1185">Reference proteome</keyword>
<dbReference type="AlphaFoldDB" id="G2GKQ8"/>
<reference evidence="2 3" key="1">
    <citation type="submission" date="2011-08" db="EMBL/GenBank/DDBJ databases">
        <authorList>
            <person name="Lin Y."/>
            <person name="Hao X."/>
            <person name="Johnstone L."/>
            <person name="Miller S.J."/>
            <person name="Wei G."/>
            <person name="Rensing C."/>
        </authorList>
    </citation>
    <scope>NUCLEOTIDE SEQUENCE [LARGE SCALE GENOMIC DNA]</scope>
    <source>
        <strain evidence="2 3">K42</strain>
    </source>
</reference>
<comment type="caution">
    <text evidence="2">The sequence shown here is derived from an EMBL/GenBank/DDBJ whole genome shotgun (WGS) entry which is preliminary data.</text>
</comment>